<keyword evidence="12" id="KW-1185">Reference proteome</keyword>
<evidence type="ECO:0000259" key="10">
    <source>
        <dbReference type="Pfam" id="PF17917"/>
    </source>
</evidence>
<dbReference type="CDD" id="cd09274">
    <property type="entry name" value="RNase_HI_RT_Ty3"/>
    <property type="match status" value="1"/>
</dbReference>
<dbReference type="Pfam" id="PF17917">
    <property type="entry name" value="RT_RNaseH"/>
    <property type="match status" value="1"/>
</dbReference>
<keyword evidence="8" id="KW-0472">Membrane</keyword>
<keyword evidence="8" id="KW-0812">Transmembrane</keyword>
<gene>
    <name evidence="11" type="ORF">EW026_g8226</name>
</gene>
<evidence type="ECO:0000256" key="4">
    <source>
        <dbReference type="ARBA" id="ARBA00022759"/>
    </source>
</evidence>
<evidence type="ECO:0000259" key="9">
    <source>
        <dbReference type="Pfam" id="PF00078"/>
    </source>
</evidence>
<keyword evidence="6" id="KW-0695">RNA-directed DNA polymerase</keyword>
<dbReference type="InterPro" id="IPR000477">
    <property type="entry name" value="RT_dom"/>
</dbReference>
<sequence>MDIERKTATLVNNGVKHPPVLTCGALTPEVLQSFQIACLHHFNYKKVADGDMVTTVAPSLQSPVAQQWYFANQTSLKSGTFVDFMAALRKRFLKKNWSDTICVKLLRSSQAEENSFDVWVEALETTNALLAGTTAVFTEKRLREHIESHAFEELRSLAETVEVQAITDFQDFKEALSEADVKRRIDRNRRKREIEAVIASRSRISVPALPSRTTTGTSHRPLASGPSAGATANTRTAALPKLTEGERKLLADSKGCLKCRKVNAGHFAKSCPDGFPDPTTYHNLVTGRLAVAAISEVPPDDEDVFEIPHVAVVQQTTSLQSSVLSSEDDDWDSDKLLIDPTNLAVLCPDGRDLLWPLEPIVHDLRSARQKRIDNRQASRDTMLMEQEQILLEDMMQETQRKDVIRELNLRFGISASSPMPVNTAPLEDDIVASIQQRIEELALLDVLAKENEQMCLKFADCFPADIPHLNELPTDVYHHFRLKDPNAIIARRQYKCPKKYWEAWKTLLQQHLHAGRIRPSSSPYASPAFLIPKKDLVVLPRWVNDYRKLNANTVPDVHPLPSIAEILSDCGKGKFFAKIDMTNSFFQTRVHPDDIPLTAVTTPFGLYEWTVMPQGCRNAPATHQQHKDFHWTPAHFQAFEAVKLLVTSRECLTVIDHNNLGNNKIFVSCDASDFCTGAVLTYGETPETARPVAFESQQLSGAELNYPVHEKELLVIVRAMRKWQVDLFGVPFIVFSDHWTLENFTEQKHLSRRQARWQEFMSQYDYTITYIAGVDNAPADAMSRKPQPPPLVTPLATMTTLGVSGFWILSGTLLRNMRLDRRLQGSQL</sequence>
<name>A0A4S4K6R1_9APHY</name>
<evidence type="ECO:0000256" key="8">
    <source>
        <dbReference type="SAM" id="Phobius"/>
    </source>
</evidence>
<dbReference type="InterPro" id="IPR043502">
    <property type="entry name" value="DNA/RNA_pol_sf"/>
</dbReference>
<evidence type="ECO:0000256" key="7">
    <source>
        <dbReference type="SAM" id="MobiDB-lite"/>
    </source>
</evidence>
<feature type="domain" description="Reverse transcriptase RNase H-like" evidence="10">
    <location>
        <begin position="663"/>
        <end position="764"/>
    </location>
</feature>
<evidence type="ECO:0000256" key="3">
    <source>
        <dbReference type="ARBA" id="ARBA00022722"/>
    </source>
</evidence>
<dbReference type="Gene3D" id="3.10.10.10">
    <property type="entry name" value="HIV Type 1 Reverse Transcriptase, subunit A, domain 1"/>
    <property type="match status" value="1"/>
</dbReference>
<accession>A0A4S4K6R1</accession>
<dbReference type="InterPro" id="IPR043128">
    <property type="entry name" value="Rev_trsase/Diguanyl_cyclase"/>
</dbReference>
<dbReference type="PANTHER" id="PTHR37984:SF5">
    <property type="entry name" value="PROTEIN NYNRIN-LIKE"/>
    <property type="match status" value="1"/>
</dbReference>
<organism evidence="11 12">
    <name type="scientific">Hermanssonia centrifuga</name>
    <dbReference type="NCBI Taxonomy" id="98765"/>
    <lineage>
        <taxon>Eukaryota</taxon>
        <taxon>Fungi</taxon>
        <taxon>Dikarya</taxon>
        <taxon>Basidiomycota</taxon>
        <taxon>Agaricomycotina</taxon>
        <taxon>Agaricomycetes</taxon>
        <taxon>Polyporales</taxon>
        <taxon>Meruliaceae</taxon>
        <taxon>Hermanssonia</taxon>
    </lineage>
</organism>
<dbReference type="GO" id="GO:0003964">
    <property type="term" value="F:RNA-directed DNA polymerase activity"/>
    <property type="evidence" value="ECO:0007669"/>
    <property type="project" value="UniProtKB-KW"/>
</dbReference>
<keyword evidence="1" id="KW-0808">Transferase</keyword>
<comment type="caution">
    <text evidence="11">The sequence shown here is derived from an EMBL/GenBank/DDBJ whole genome shotgun (WGS) entry which is preliminary data.</text>
</comment>
<dbReference type="PANTHER" id="PTHR37984">
    <property type="entry name" value="PROTEIN CBG26694"/>
    <property type="match status" value="1"/>
</dbReference>
<dbReference type="Gene3D" id="3.30.70.270">
    <property type="match status" value="1"/>
</dbReference>
<keyword evidence="5" id="KW-0378">Hydrolase</keyword>
<feature type="transmembrane region" description="Helical" evidence="8">
    <location>
        <begin position="791"/>
        <end position="814"/>
    </location>
</feature>
<dbReference type="SUPFAM" id="SSF56672">
    <property type="entry name" value="DNA/RNA polymerases"/>
    <property type="match status" value="1"/>
</dbReference>
<evidence type="ECO:0000256" key="1">
    <source>
        <dbReference type="ARBA" id="ARBA00022679"/>
    </source>
</evidence>
<keyword evidence="4" id="KW-0255">Endonuclease</keyword>
<keyword evidence="3" id="KW-0540">Nuclease</keyword>
<dbReference type="InterPro" id="IPR041373">
    <property type="entry name" value="RT_RNaseH"/>
</dbReference>
<dbReference type="GO" id="GO:0004519">
    <property type="term" value="F:endonuclease activity"/>
    <property type="evidence" value="ECO:0007669"/>
    <property type="project" value="UniProtKB-KW"/>
</dbReference>
<proteinExistence type="predicted"/>
<keyword evidence="8" id="KW-1133">Transmembrane helix</keyword>
<evidence type="ECO:0000313" key="12">
    <source>
        <dbReference type="Proteomes" id="UP000309038"/>
    </source>
</evidence>
<dbReference type="GO" id="GO:0016787">
    <property type="term" value="F:hydrolase activity"/>
    <property type="evidence" value="ECO:0007669"/>
    <property type="project" value="UniProtKB-KW"/>
</dbReference>
<evidence type="ECO:0000256" key="5">
    <source>
        <dbReference type="ARBA" id="ARBA00022801"/>
    </source>
</evidence>
<dbReference type="CDD" id="cd01647">
    <property type="entry name" value="RT_LTR"/>
    <property type="match status" value="1"/>
</dbReference>
<dbReference type="EMBL" id="SGPJ01000927">
    <property type="protein sequence ID" value="THG92807.1"/>
    <property type="molecule type" value="Genomic_DNA"/>
</dbReference>
<feature type="region of interest" description="Disordered" evidence="7">
    <location>
        <begin position="208"/>
        <end position="241"/>
    </location>
</feature>
<protein>
    <submittedName>
        <fullName evidence="11">Uncharacterized protein</fullName>
    </submittedName>
</protein>
<keyword evidence="2" id="KW-0548">Nucleotidyltransferase</keyword>
<evidence type="ECO:0000313" key="11">
    <source>
        <dbReference type="EMBL" id="THG92807.1"/>
    </source>
</evidence>
<dbReference type="Pfam" id="PF00078">
    <property type="entry name" value="RVT_1"/>
    <property type="match status" value="1"/>
</dbReference>
<evidence type="ECO:0000256" key="6">
    <source>
        <dbReference type="ARBA" id="ARBA00022918"/>
    </source>
</evidence>
<dbReference type="Proteomes" id="UP000309038">
    <property type="component" value="Unassembled WGS sequence"/>
</dbReference>
<dbReference type="InterPro" id="IPR050951">
    <property type="entry name" value="Retrovirus_Pol_polyprotein"/>
</dbReference>
<feature type="domain" description="Reverse transcriptase" evidence="9">
    <location>
        <begin position="531"/>
        <end position="625"/>
    </location>
</feature>
<reference evidence="11 12" key="1">
    <citation type="submission" date="2019-02" db="EMBL/GenBank/DDBJ databases">
        <title>Genome sequencing of the rare red list fungi Phlebia centrifuga.</title>
        <authorList>
            <person name="Buettner E."/>
            <person name="Kellner H."/>
        </authorList>
    </citation>
    <scope>NUCLEOTIDE SEQUENCE [LARGE SCALE GENOMIC DNA]</scope>
    <source>
        <strain evidence="11 12">DSM 108282</strain>
    </source>
</reference>
<evidence type="ECO:0000256" key="2">
    <source>
        <dbReference type="ARBA" id="ARBA00022695"/>
    </source>
</evidence>
<dbReference type="AlphaFoldDB" id="A0A4S4K6R1"/>